<dbReference type="AlphaFoldDB" id="A0A1E5VPB9"/>
<dbReference type="PANTHER" id="PTHR36313">
    <property type="entry name" value="ROOT MERISTEM GROWTH FACTOR 2"/>
    <property type="match status" value="1"/>
</dbReference>
<sequence>MAEVRGPVSPCTLRASVRAAKLLNKGGWVCGKMRCAGVLLALLLSLSSLSASTAEAHKERLDDNVVLLSGRKWLRSRKIMAALGHGDAAKKKDGVVEGKGPKSTGANTVHVHGEEKTVEGLKCLIYVVAGANQEADAPAEAVHDPVKRSKGSATQATFQKPRQGDTAAVAPEVFGMDYNNYNLNARHHRPINNDAPLGDLDKKP</sequence>
<evidence type="ECO:0000313" key="3">
    <source>
        <dbReference type="Proteomes" id="UP000095767"/>
    </source>
</evidence>
<protein>
    <submittedName>
        <fullName evidence="2">Uncharacterized protein</fullName>
    </submittedName>
</protein>
<keyword evidence="3" id="KW-1185">Reference proteome</keyword>
<dbReference type="PANTHER" id="PTHR36313:SF7">
    <property type="entry name" value="OS09G0474600 PROTEIN"/>
    <property type="match status" value="1"/>
</dbReference>
<name>A0A1E5VPB9_9POAL</name>
<dbReference type="OrthoDB" id="691679at2759"/>
<feature type="compositionally biased region" description="Polar residues" evidence="1">
    <location>
        <begin position="151"/>
        <end position="160"/>
    </location>
</feature>
<reference evidence="2 3" key="1">
    <citation type="submission" date="2016-09" db="EMBL/GenBank/DDBJ databases">
        <title>The draft genome of Dichanthelium oligosanthes: A C3 panicoid grass species.</title>
        <authorList>
            <person name="Studer A.J."/>
            <person name="Schnable J.C."/>
            <person name="Brutnell T.P."/>
        </authorList>
    </citation>
    <scope>NUCLEOTIDE SEQUENCE [LARGE SCALE GENOMIC DNA]</scope>
    <source>
        <strain evidence="3">cv. Kellogg 1175</strain>
        <tissue evidence="2">Leaf</tissue>
    </source>
</reference>
<evidence type="ECO:0000256" key="1">
    <source>
        <dbReference type="SAM" id="MobiDB-lite"/>
    </source>
</evidence>
<dbReference type="Proteomes" id="UP000095767">
    <property type="component" value="Unassembled WGS sequence"/>
</dbReference>
<dbReference type="EMBL" id="LWDX02033633">
    <property type="protein sequence ID" value="OEL26947.1"/>
    <property type="molecule type" value="Genomic_DNA"/>
</dbReference>
<comment type="caution">
    <text evidence="2">The sequence shown here is derived from an EMBL/GenBank/DDBJ whole genome shotgun (WGS) entry which is preliminary data.</text>
</comment>
<gene>
    <name evidence="2" type="ORF">BAE44_0012039</name>
</gene>
<accession>A0A1E5VPB9</accession>
<feature type="region of interest" description="Disordered" evidence="1">
    <location>
        <begin position="143"/>
        <end position="164"/>
    </location>
</feature>
<dbReference type="GO" id="GO:0008083">
    <property type="term" value="F:growth factor activity"/>
    <property type="evidence" value="ECO:0007669"/>
    <property type="project" value="InterPro"/>
</dbReference>
<evidence type="ECO:0000313" key="2">
    <source>
        <dbReference type="EMBL" id="OEL26947.1"/>
    </source>
</evidence>
<dbReference type="GO" id="GO:0010082">
    <property type="term" value="P:regulation of root meristem growth"/>
    <property type="evidence" value="ECO:0007669"/>
    <property type="project" value="InterPro"/>
</dbReference>
<dbReference type="InterPro" id="IPR038804">
    <property type="entry name" value="RGF3"/>
</dbReference>
<proteinExistence type="predicted"/>
<organism evidence="2 3">
    <name type="scientific">Dichanthelium oligosanthes</name>
    <dbReference type="NCBI Taxonomy" id="888268"/>
    <lineage>
        <taxon>Eukaryota</taxon>
        <taxon>Viridiplantae</taxon>
        <taxon>Streptophyta</taxon>
        <taxon>Embryophyta</taxon>
        <taxon>Tracheophyta</taxon>
        <taxon>Spermatophyta</taxon>
        <taxon>Magnoliopsida</taxon>
        <taxon>Liliopsida</taxon>
        <taxon>Poales</taxon>
        <taxon>Poaceae</taxon>
        <taxon>PACMAD clade</taxon>
        <taxon>Panicoideae</taxon>
        <taxon>Panicodae</taxon>
        <taxon>Paniceae</taxon>
        <taxon>Dichantheliinae</taxon>
        <taxon>Dichanthelium</taxon>
    </lineage>
</organism>